<accession>A0A8K0WX00</accession>
<evidence type="ECO:0000256" key="1">
    <source>
        <dbReference type="SAM" id="MobiDB-lite"/>
    </source>
</evidence>
<protein>
    <submittedName>
        <fullName evidence="2">Uncharacterized protein</fullName>
    </submittedName>
</protein>
<keyword evidence="3" id="KW-1185">Reference proteome</keyword>
<dbReference type="AlphaFoldDB" id="A0A8K0WX00"/>
<evidence type="ECO:0000313" key="2">
    <source>
        <dbReference type="EMBL" id="KAH7326404.1"/>
    </source>
</evidence>
<reference evidence="2" key="1">
    <citation type="journal article" date="2021" name="Nat. Commun.">
        <title>Genetic determinants of endophytism in the Arabidopsis root mycobiome.</title>
        <authorList>
            <person name="Mesny F."/>
            <person name="Miyauchi S."/>
            <person name="Thiergart T."/>
            <person name="Pickel B."/>
            <person name="Atanasova L."/>
            <person name="Karlsson M."/>
            <person name="Huettel B."/>
            <person name="Barry K.W."/>
            <person name="Haridas S."/>
            <person name="Chen C."/>
            <person name="Bauer D."/>
            <person name="Andreopoulos W."/>
            <person name="Pangilinan J."/>
            <person name="LaButti K."/>
            <person name="Riley R."/>
            <person name="Lipzen A."/>
            <person name="Clum A."/>
            <person name="Drula E."/>
            <person name="Henrissat B."/>
            <person name="Kohler A."/>
            <person name="Grigoriev I.V."/>
            <person name="Martin F.M."/>
            <person name="Hacquard S."/>
        </authorList>
    </citation>
    <scope>NUCLEOTIDE SEQUENCE</scope>
    <source>
        <strain evidence="2">MPI-CAGE-CH-0235</strain>
    </source>
</reference>
<dbReference type="Proteomes" id="UP000813444">
    <property type="component" value="Unassembled WGS sequence"/>
</dbReference>
<feature type="compositionally biased region" description="Low complexity" evidence="1">
    <location>
        <begin position="178"/>
        <end position="188"/>
    </location>
</feature>
<feature type="region of interest" description="Disordered" evidence="1">
    <location>
        <begin position="168"/>
        <end position="188"/>
    </location>
</feature>
<name>A0A8K0WX00_9HYPO</name>
<comment type="caution">
    <text evidence="2">The sequence shown here is derived from an EMBL/GenBank/DDBJ whole genome shotgun (WGS) entry which is preliminary data.</text>
</comment>
<sequence length="208" mass="22786">MQVSNVQSIHCQPSPAFTPAPTTYDSHPSPVPGWQNKASRYLPRCAHPTLLSTLPSAILLPSHRHPAYHPHHRPRPSESYLGCCSMLGSPSNSTLTSMRWPYYWFVLALSHALLRAPAASHIFPPPLTRSPIPVLVTCSSTPNQLGSPCAPSLSDICRFGQVQSSTQGFLEPHPATQRPTLLPRDSSLPRRPSRSFLFLSSLSRLVAA</sequence>
<dbReference type="EMBL" id="JAGPNK010000002">
    <property type="protein sequence ID" value="KAH7326404.1"/>
    <property type="molecule type" value="Genomic_DNA"/>
</dbReference>
<proteinExistence type="predicted"/>
<evidence type="ECO:0000313" key="3">
    <source>
        <dbReference type="Proteomes" id="UP000813444"/>
    </source>
</evidence>
<gene>
    <name evidence="2" type="ORF">B0I35DRAFT_133978</name>
</gene>
<organism evidence="2 3">
    <name type="scientific">Stachybotrys elegans</name>
    <dbReference type="NCBI Taxonomy" id="80388"/>
    <lineage>
        <taxon>Eukaryota</taxon>
        <taxon>Fungi</taxon>
        <taxon>Dikarya</taxon>
        <taxon>Ascomycota</taxon>
        <taxon>Pezizomycotina</taxon>
        <taxon>Sordariomycetes</taxon>
        <taxon>Hypocreomycetidae</taxon>
        <taxon>Hypocreales</taxon>
        <taxon>Stachybotryaceae</taxon>
        <taxon>Stachybotrys</taxon>
    </lineage>
</organism>